<organism evidence="6">
    <name type="scientific">hydrothermal vent metagenome</name>
    <dbReference type="NCBI Taxonomy" id="652676"/>
    <lineage>
        <taxon>unclassified sequences</taxon>
        <taxon>metagenomes</taxon>
        <taxon>ecological metagenomes</taxon>
    </lineage>
</organism>
<dbReference type="GO" id="GO:0022857">
    <property type="term" value="F:transmembrane transporter activity"/>
    <property type="evidence" value="ECO:0007669"/>
    <property type="project" value="TreeGrafter"/>
</dbReference>
<keyword evidence="6" id="KW-0449">Lipoprotein</keyword>
<dbReference type="GO" id="GO:0005886">
    <property type="term" value="C:plasma membrane"/>
    <property type="evidence" value="ECO:0007669"/>
    <property type="project" value="TreeGrafter"/>
</dbReference>
<comment type="similarity">
    <text evidence="1">Belongs to the ABC transporter superfamily.</text>
</comment>
<dbReference type="InterPro" id="IPR003439">
    <property type="entry name" value="ABC_transporter-like_ATP-bd"/>
</dbReference>
<dbReference type="Pfam" id="PF00005">
    <property type="entry name" value="ABC_tran"/>
    <property type="match status" value="1"/>
</dbReference>
<dbReference type="InterPro" id="IPR017911">
    <property type="entry name" value="MacB-like_ATP-bd"/>
</dbReference>
<dbReference type="PROSITE" id="PS50893">
    <property type="entry name" value="ABC_TRANSPORTER_2"/>
    <property type="match status" value="1"/>
</dbReference>
<dbReference type="Gene3D" id="3.40.50.300">
    <property type="entry name" value="P-loop containing nucleotide triphosphate hydrolases"/>
    <property type="match status" value="1"/>
</dbReference>
<reference evidence="6" key="1">
    <citation type="submission" date="2018-06" db="EMBL/GenBank/DDBJ databases">
        <authorList>
            <person name="Zhirakovskaya E."/>
        </authorList>
    </citation>
    <scope>NUCLEOTIDE SEQUENCE</scope>
</reference>
<dbReference type="SMART" id="SM00382">
    <property type="entry name" value="AAA"/>
    <property type="match status" value="1"/>
</dbReference>
<evidence type="ECO:0000256" key="1">
    <source>
        <dbReference type="ARBA" id="ARBA00005417"/>
    </source>
</evidence>
<keyword evidence="2" id="KW-0813">Transport</keyword>
<keyword evidence="4 6" id="KW-0067">ATP-binding</keyword>
<dbReference type="FunFam" id="3.40.50.300:FF:000032">
    <property type="entry name" value="Export ABC transporter ATP-binding protein"/>
    <property type="match status" value="1"/>
</dbReference>
<evidence type="ECO:0000256" key="4">
    <source>
        <dbReference type="ARBA" id="ARBA00022840"/>
    </source>
</evidence>
<dbReference type="AlphaFoldDB" id="A0A3B1CRD9"/>
<dbReference type="CDD" id="cd03255">
    <property type="entry name" value="ABC_MJ0796_LolCDE_FtsE"/>
    <property type="match status" value="1"/>
</dbReference>
<proteinExistence type="inferred from homology"/>
<dbReference type="GO" id="GO:0005524">
    <property type="term" value="F:ATP binding"/>
    <property type="evidence" value="ECO:0007669"/>
    <property type="project" value="UniProtKB-KW"/>
</dbReference>
<evidence type="ECO:0000256" key="2">
    <source>
        <dbReference type="ARBA" id="ARBA00022448"/>
    </source>
</evidence>
<dbReference type="InterPro" id="IPR015854">
    <property type="entry name" value="ABC_transpr_LolD-like"/>
</dbReference>
<dbReference type="PANTHER" id="PTHR24220">
    <property type="entry name" value="IMPORT ATP-BINDING PROTEIN"/>
    <property type="match status" value="1"/>
</dbReference>
<sequence length="242" mass="27072">MSDVETSGAKDSEILLQGIDVHKSYETPRETLHILQGANLEIMKGEVLGIVGASGVGKSTLLHVLGGLDRPDSGSILFRGENIYQQKNSYLDKFRNSNVGFVFQFFNLLPDFTALENAMFPALIRNADRKIAEERAEDLLCQMGLKDRLQHKPGEMSGGESQRVALARSLMNKPDLLLADEPTGNLDGHSSDVLIDLIRKLNEDFKQTFVIVTHSQRIATRMDRVLQLRDRKIMPINKDLII</sequence>
<dbReference type="PANTHER" id="PTHR24220:SF689">
    <property type="entry name" value="LIPOPROTEIN-RELEASING SYSTEM ATP-BINDING PROTEIN LOLD"/>
    <property type="match status" value="1"/>
</dbReference>
<dbReference type="GO" id="GO:0098796">
    <property type="term" value="C:membrane protein complex"/>
    <property type="evidence" value="ECO:0007669"/>
    <property type="project" value="UniProtKB-ARBA"/>
</dbReference>
<dbReference type="PROSITE" id="PS00211">
    <property type="entry name" value="ABC_TRANSPORTER_1"/>
    <property type="match status" value="1"/>
</dbReference>
<evidence type="ECO:0000313" key="6">
    <source>
        <dbReference type="EMBL" id="VAX33166.1"/>
    </source>
</evidence>
<dbReference type="InterPro" id="IPR017871">
    <property type="entry name" value="ABC_transporter-like_CS"/>
</dbReference>
<evidence type="ECO:0000256" key="3">
    <source>
        <dbReference type="ARBA" id="ARBA00022741"/>
    </source>
</evidence>
<dbReference type="EMBL" id="UOGG01000236">
    <property type="protein sequence ID" value="VAX33166.1"/>
    <property type="molecule type" value="Genomic_DNA"/>
</dbReference>
<dbReference type="InterPro" id="IPR027417">
    <property type="entry name" value="P-loop_NTPase"/>
</dbReference>
<protein>
    <submittedName>
        <fullName evidence="6">Lipoprotein-releasing system ATP-binding protein LolD</fullName>
    </submittedName>
</protein>
<dbReference type="InterPro" id="IPR003593">
    <property type="entry name" value="AAA+_ATPase"/>
</dbReference>
<feature type="domain" description="ABC transporter" evidence="5">
    <location>
        <begin position="16"/>
        <end position="242"/>
    </location>
</feature>
<accession>A0A3B1CRD9</accession>
<name>A0A3B1CRD9_9ZZZZ</name>
<keyword evidence="3" id="KW-0547">Nucleotide-binding</keyword>
<dbReference type="GO" id="GO:0016887">
    <property type="term" value="F:ATP hydrolysis activity"/>
    <property type="evidence" value="ECO:0007669"/>
    <property type="project" value="InterPro"/>
</dbReference>
<gene>
    <name evidence="6" type="ORF">MNBD_NITROSPINAE05-782</name>
</gene>
<evidence type="ECO:0000259" key="5">
    <source>
        <dbReference type="PROSITE" id="PS50893"/>
    </source>
</evidence>
<dbReference type="SUPFAM" id="SSF52540">
    <property type="entry name" value="P-loop containing nucleoside triphosphate hydrolases"/>
    <property type="match status" value="1"/>
</dbReference>